<sequence length="210" mass="22477">MIGLLDLQGGVVEHLDHLDRLGIAARRVKKAADLDGLSGLIIPGGESTCLGRLLRITGLDRTIVARHHAGLKLWGTCAGAILLAQRVVGGEPCLALLDVAIQRNAFGSQMDSFNTLAMVPAVASTPIPLTYIRAPKISDLGAGVRSLLAVDDYHAAVEDDVILATVFHPELTPSLAFHRYFAHKCGILTADGDEAGWHPEDWTRYAPLPH</sequence>
<dbReference type="EC" id="4.3.3.6" evidence="2"/>
<evidence type="ECO:0000313" key="2">
    <source>
        <dbReference type="EMBL" id="MEY6432849.1"/>
    </source>
</evidence>
<dbReference type="EC" id="3.5.1.2" evidence="2"/>
<evidence type="ECO:0000313" key="3">
    <source>
        <dbReference type="Proteomes" id="UP001564408"/>
    </source>
</evidence>
<dbReference type="PIRSF" id="PIRSF005639">
    <property type="entry name" value="Glut_amidoT_SNO"/>
    <property type="match status" value="1"/>
</dbReference>
<keyword evidence="1" id="KW-0315">Glutamine amidotransferase</keyword>
<dbReference type="InterPro" id="IPR002161">
    <property type="entry name" value="PdxT/SNO"/>
</dbReference>
<dbReference type="GO" id="GO:0004359">
    <property type="term" value="F:glutaminase activity"/>
    <property type="evidence" value="ECO:0007669"/>
    <property type="project" value="UniProtKB-EC"/>
</dbReference>
<dbReference type="GO" id="GO:0036381">
    <property type="term" value="F:pyridoxal 5'-phosphate synthase (glutamine hydrolysing) activity"/>
    <property type="evidence" value="ECO:0007669"/>
    <property type="project" value="UniProtKB-EC"/>
</dbReference>
<reference evidence="2 3" key="1">
    <citation type="submission" date="2024-05" db="EMBL/GenBank/DDBJ databases">
        <title>Genome Sequence and Characterization of the New Strain Purple Sulfur Bacterium of Genus Thioalkalicoccus.</title>
        <authorList>
            <person name="Bryantseva I.A."/>
            <person name="Kyndt J.A."/>
            <person name="Imhoff J.F."/>
        </authorList>
    </citation>
    <scope>NUCLEOTIDE SEQUENCE [LARGE SCALE GENOMIC DNA]</scope>
    <source>
        <strain evidence="2 3">Um2</strain>
    </source>
</reference>
<dbReference type="PANTHER" id="PTHR31559">
    <property type="entry name" value="PYRIDOXAL 5'-PHOSPHATE SYNTHASE SUBUNIT SNO"/>
    <property type="match status" value="1"/>
</dbReference>
<dbReference type="PANTHER" id="PTHR31559:SF0">
    <property type="entry name" value="PYRIDOXAL 5'-PHOSPHATE SYNTHASE SUBUNIT SNO1-RELATED"/>
    <property type="match status" value="1"/>
</dbReference>
<dbReference type="RefSeq" id="WP_369667235.1">
    <property type="nucleotide sequence ID" value="NZ_JBDKXB010000012.1"/>
</dbReference>
<name>A0ABV4BGE0_9GAMM</name>
<dbReference type="SUPFAM" id="SSF52317">
    <property type="entry name" value="Class I glutamine amidotransferase-like"/>
    <property type="match status" value="1"/>
</dbReference>
<dbReference type="InterPro" id="IPR029062">
    <property type="entry name" value="Class_I_gatase-like"/>
</dbReference>
<dbReference type="Proteomes" id="UP001564408">
    <property type="component" value="Unassembled WGS sequence"/>
</dbReference>
<proteinExistence type="predicted"/>
<keyword evidence="2" id="KW-0378">Hydrolase</keyword>
<comment type="caution">
    <text evidence="2">The sequence shown here is derived from an EMBL/GenBank/DDBJ whole genome shotgun (WGS) entry which is preliminary data.</text>
</comment>
<protein>
    <submittedName>
        <fullName evidence="2">Pyridoxal 5'-phosphate synthase glutaminase subunit PdxT</fullName>
        <ecNumber evidence="2">3.5.1.2</ecNumber>
        <ecNumber evidence="2">4.3.3.6</ecNumber>
    </submittedName>
</protein>
<accession>A0ABV4BGE0</accession>
<dbReference type="Pfam" id="PF01174">
    <property type="entry name" value="SNO"/>
    <property type="match status" value="1"/>
</dbReference>
<organism evidence="2 3">
    <name type="scientific">Thioalkalicoccus limnaeus</name>
    <dbReference type="NCBI Taxonomy" id="120681"/>
    <lineage>
        <taxon>Bacteria</taxon>
        <taxon>Pseudomonadati</taxon>
        <taxon>Pseudomonadota</taxon>
        <taxon>Gammaproteobacteria</taxon>
        <taxon>Chromatiales</taxon>
        <taxon>Chromatiaceae</taxon>
        <taxon>Thioalkalicoccus</taxon>
    </lineage>
</organism>
<dbReference type="Gene3D" id="3.40.50.880">
    <property type="match status" value="1"/>
</dbReference>
<dbReference type="EMBL" id="JBDKXB010000012">
    <property type="protein sequence ID" value="MEY6432849.1"/>
    <property type="molecule type" value="Genomic_DNA"/>
</dbReference>
<evidence type="ECO:0000256" key="1">
    <source>
        <dbReference type="ARBA" id="ARBA00022962"/>
    </source>
</evidence>
<gene>
    <name evidence="2" type="primary">pdxT</name>
    <name evidence="2" type="ORF">ABC977_10560</name>
</gene>
<keyword evidence="3" id="KW-1185">Reference proteome</keyword>
<dbReference type="NCBIfam" id="TIGR03800">
    <property type="entry name" value="PLP_synth_Pdx2"/>
    <property type="match status" value="1"/>
</dbReference>
<dbReference type="PROSITE" id="PS51130">
    <property type="entry name" value="PDXT_SNO_2"/>
    <property type="match status" value="1"/>
</dbReference>
<keyword evidence="2" id="KW-0456">Lyase</keyword>